<dbReference type="HOGENOM" id="CLU_822887_0_0_3"/>
<dbReference type="Gene3D" id="1.10.30.50">
    <property type="match status" value="1"/>
</dbReference>
<accession>B0C6D5</accession>
<dbReference type="CDD" id="cd00085">
    <property type="entry name" value="HNHc"/>
    <property type="match status" value="1"/>
</dbReference>
<organism evidence="1 2">
    <name type="scientific">Acaryochloris marina (strain MBIC 11017)</name>
    <dbReference type="NCBI Taxonomy" id="329726"/>
    <lineage>
        <taxon>Bacteria</taxon>
        <taxon>Bacillati</taxon>
        <taxon>Cyanobacteriota</taxon>
        <taxon>Cyanophyceae</taxon>
        <taxon>Acaryochloridales</taxon>
        <taxon>Acaryochloridaceae</taxon>
        <taxon>Acaryochloris</taxon>
    </lineage>
</organism>
<reference evidence="1 2" key="1">
    <citation type="journal article" date="2008" name="Proc. Natl. Acad. Sci. U.S.A.">
        <title>Niche adaptation and genome expansion in the chlorophyll d-producing cyanobacterium Acaryochloris marina.</title>
        <authorList>
            <person name="Swingley W.D."/>
            <person name="Chen M."/>
            <person name="Cheung P.C."/>
            <person name="Conrad A.L."/>
            <person name="Dejesa L.C."/>
            <person name="Hao J."/>
            <person name="Honchak B.M."/>
            <person name="Karbach L.E."/>
            <person name="Kurdoglu A."/>
            <person name="Lahiri S."/>
            <person name="Mastrian S.D."/>
            <person name="Miyashita H."/>
            <person name="Page L."/>
            <person name="Ramakrishna P."/>
            <person name="Satoh S."/>
            <person name="Sattley W.M."/>
            <person name="Shimada Y."/>
            <person name="Taylor H.L."/>
            <person name="Tomo T."/>
            <person name="Tsuchiya T."/>
            <person name="Wang Z.T."/>
            <person name="Raymond J."/>
            <person name="Mimuro M."/>
            <person name="Blankenship R.E."/>
            <person name="Touchman J.W."/>
        </authorList>
    </citation>
    <scope>NUCLEOTIDE SEQUENCE [LARGE SCALE GENOMIC DNA]</scope>
    <source>
        <strain evidence="2">MBIC 11017</strain>
    </source>
</reference>
<proteinExistence type="predicted"/>
<dbReference type="KEGG" id="amr:AM1_0143"/>
<keyword evidence="2" id="KW-1185">Reference proteome</keyword>
<dbReference type="AlphaFoldDB" id="B0C6D5"/>
<dbReference type="EMBL" id="CP000828">
    <property type="protein sequence ID" value="ABW25229.1"/>
    <property type="molecule type" value="Genomic_DNA"/>
</dbReference>
<dbReference type="InterPro" id="IPR003615">
    <property type="entry name" value="HNH_nuc"/>
</dbReference>
<protein>
    <recommendedName>
        <fullName evidence="3">HNH nuclease domain-containing protein</fullName>
    </recommendedName>
</protein>
<gene>
    <name evidence="1" type="ordered locus">AM1_0143</name>
</gene>
<evidence type="ECO:0000313" key="1">
    <source>
        <dbReference type="EMBL" id="ABW25229.1"/>
    </source>
</evidence>
<evidence type="ECO:0000313" key="2">
    <source>
        <dbReference type="Proteomes" id="UP000000268"/>
    </source>
</evidence>
<name>B0C6D5_ACAM1</name>
<dbReference type="eggNOG" id="COG1403">
    <property type="taxonomic scope" value="Bacteria"/>
</dbReference>
<sequence length="337" mass="38072">MSNYRFSHAQKYAIWLRHGKRCYVCTEPLRLVEVTIDHVIPERLLNDDVERDRVFGEYGLDGSTFQINGYENWLPAHYRCNQEKSGSIFEFVPAIKLRLSRLSKLGPSVQKTAERVLADARTQRALANVLDAVATGNLTNEERETLLAELRDVGTADTDVIESELLVRPNPSAERLQILAAEFESLEEFKRSLYSISLQINESDEGDTSRRVGEFLSGKINLAHLYSHYLPPNVRNAINAGSDAQMRVQQTRMAGKVPAGYEDRGLPIQFTTDAEQKIISNAAVKWGVSEQEAESVYRVIALLVQECQTAMQDALRLVHEALDNRLIAIRAERNEII</sequence>
<evidence type="ECO:0008006" key="3">
    <source>
        <dbReference type="Google" id="ProtNLM"/>
    </source>
</evidence>
<dbReference type="Proteomes" id="UP000000268">
    <property type="component" value="Chromosome"/>
</dbReference>